<keyword evidence="2" id="KW-1185">Reference proteome</keyword>
<organism evidence="1 2">
    <name type="scientific">Brachionus plicatilis</name>
    <name type="common">Marine rotifer</name>
    <name type="synonym">Brachionus muelleri</name>
    <dbReference type="NCBI Taxonomy" id="10195"/>
    <lineage>
        <taxon>Eukaryota</taxon>
        <taxon>Metazoa</taxon>
        <taxon>Spiralia</taxon>
        <taxon>Gnathifera</taxon>
        <taxon>Rotifera</taxon>
        <taxon>Eurotatoria</taxon>
        <taxon>Monogononta</taxon>
        <taxon>Pseudotrocha</taxon>
        <taxon>Ploima</taxon>
        <taxon>Brachionidae</taxon>
        <taxon>Brachionus</taxon>
    </lineage>
</organism>
<comment type="caution">
    <text evidence="1">The sequence shown here is derived from an EMBL/GenBank/DDBJ whole genome shotgun (WGS) entry which is preliminary data.</text>
</comment>
<reference evidence="1 2" key="1">
    <citation type="journal article" date="2018" name="Sci. Rep.">
        <title>Genomic signatures of local adaptation to the degree of environmental predictability in rotifers.</title>
        <authorList>
            <person name="Franch-Gras L."/>
            <person name="Hahn C."/>
            <person name="Garcia-Roger E.M."/>
            <person name="Carmona M.J."/>
            <person name="Serra M."/>
            <person name="Gomez A."/>
        </authorList>
    </citation>
    <scope>NUCLEOTIDE SEQUENCE [LARGE SCALE GENOMIC DNA]</scope>
    <source>
        <strain evidence="1">HYR1</strain>
    </source>
</reference>
<sequence length="97" mass="11048">MTQISKYDDAEDFTDDERYIFDENNEKVTPETIERNTIVTTQPSASSTNSSSSVDRITLCHSPISVYQGNGPTTSSFTNQNDFIYSSIYKKIDLREF</sequence>
<proteinExistence type="predicted"/>
<accession>A0A3M7PJC7</accession>
<dbReference type="Proteomes" id="UP000276133">
    <property type="component" value="Unassembled WGS sequence"/>
</dbReference>
<protein>
    <submittedName>
        <fullName evidence="1">Uncharacterized protein</fullName>
    </submittedName>
</protein>
<evidence type="ECO:0000313" key="1">
    <source>
        <dbReference type="EMBL" id="RMZ99169.1"/>
    </source>
</evidence>
<dbReference type="EMBL" id="REGN01010378">
    <property type="protein sequence ID" value="RMZ99169.1"/>
    <property type="molecule type" value="Genomic_DNA"/>
</dbReference>
<dbReference type="AlphaFoldDB" id="A0A3M7PJC7"/>
<gene>
    <name evidence="1" type="ORF">BpHYR1_001116</name>
</gene>
<name>A0A3M7PJC7_BRAPC</name>
<evidence type="ECO:0000313" key="2">
    <source>
        <dbReference type="Proteomes" id="UP000276133"/>
    </source>
</evidence>